<keyword evidence="2" id="KW-1133">Transmembrane helix</keyword>
<feature type="transmembrane region" description="Helical" evidence="2">
    <location>
        <begin position="234"/>
        <end position="256"/>
    </location>
</feature>
<keyword evidence="2" id="KW-0472">Membrane</keyword>
<reference evidence="3 4" key="1">
    <citation type="submission" date="2016-10" db="EMBL/GenBank/DDBJ databases">
        <authorList>
            <person name="Varghese N."/>
            <person name="Submissions S."/>
        </authorList>
    </citation>
    <scope>NUCLEOTIDE SEQUENCE [LARGE SCALE GENOMIC DNA]</scope>
    <source>
        <strain evidence="3 4">IAM 15147</strain>
    </source>
</reference>
<feature type="transmembrane region" description="Helical" evidence="2">
    <location>
        <begin position="35"/>
        <end position="57"/>
    </location>
</feature>
<feature type="transmembrane region" description="Helical" evidence="2">
    <location>
        <begin position="69"/>
        <end position="93"/>
    </location>
</feature>
<protein>
    <submittedName>
        <fullName evidence="3">Uncharacterized protein</fullName>
    </submittedName>
</protein>
<keyword evidence="2" id="KW-0812">Transmembrane</keyword>
<feature type="transmembrane region" description="Helical" evidence="2">
    <location>
        <begin position="309"/>
        <end position="328"/>
    </location>
</feature>
<feature type="transmembrane region" description="Helical" evidence="2">
    <location>
        <begin position="152"/>
        <end position="169"/>
    </location>
</feature>
<dbReference type="EMBL" id="FOZN01000001">
    <property type="protein sequence ID" value="SFS03488.1"/>
    <property type="molecule type" value="Genomic_DNA"/>
</dbReference>
<evidence type="ECO:0000313" key="3">
    <source>
        <dbReference type="EMBL" id="SFS03488.1"/>
    </source>
</evidence>
<feature type="compositionally biased region" description="Polar residues" evidence="1">
    <location>
        <begin position="1"/>
        <end position="10"/>
    </location>
</feature>
<name>A0AA94HL55_9MICO</name>
<dbReference type="RefSeq" id="WP_143103004.1">
    <property type="nucleotide sequence ID" value="NZ_FOZN01000001.1"/>
</dbReference>
<feature type="region of interest" description="Disordered" evidence="1">
    <location>
        <begin position="1"/>
        <end position="29"/>
    </location>
</feature>
<gene>
    <name evidence="3" type="ORF">SAMN04487783_0754</name>
</gene>
<dbReference type="AlphaFoldDB" id="A0AA94HL55"/>
<evidence type="ECO:0000313" key="4">
    <source>
        <dbReference type="Proteomes" id="UP000198506"/>
    </source>
</evidence>
<keyword evidence="4" id="KW-1185">Reference proteome</keyword>
<comment type="caution">
    <text evidence="3">The sequence shown here is derived from an EMBL/GenBank/DDBJ whole genome shotgun (WGS) entry which is preliminary data.</text>
</comment>
<sequence>MTNTSATTRVLGTVGASSRGGSGRRARPRGRAARISRVVSLDAARGLLVLATVFWLAAPRRPFPVSEPWGAIGIDAIVLPAFAVVLGCAFAMAQHRHWMSGGRMIRRTLLLLLLGLLIAAAAALIGGAAAGIPFDPEAGTLGGLERMAVAGPLVQLGVAIAALGFLGMLARSWSGWSLAVAVATAIGAGTLWLSTSLCGELSDRCSPATLIVTGVADAAGTTADPLITAGVTTVVAGLGLALPAAAGAALVHALLRARSVTAHQRGRVIGYGLLAALLFGVLSVLAYFTPTVWGQQPLQPATALWTPPLTLAVATLAGLLATAMHPAIDTDLRGGTSALGMFAEPFAAIGRISLLAVGTTLAARTLLEAMSPSPVEAFARLGDIPSIALGLVVVALWLTLALWADRAGRRLRP</sequence>
<proteinExistence type="predicted"/>
<feature type="transmembrane region" description="Helical" evidence="2">
    <location>
        <begin position="348"/>
        <end position="367"/>
    </location>
</feature>
<feature type="transmembrane region" description="Helical" evidence="2">
    <location>
        <begin position="176"/>
        <end position="194"/>
    </location>
</feature>
<feature type="transmembrane region" description="Helical" evidence="2">
    <location>
        <begin position="268"/>
        <end position="289"/>
    </location>
</feature>
<evidence type="ECO:0000256" key="1">
    <source>
        <dbReference type="SAM" id="MobiDB-lite"/>
    </source>
</evidence>
<organism evidence="3 4">
    <name type="scientific">Agrococcus baldri</name>
    <dbReference type="NCBI Taxonomy" id="153730"/>
    <lineage>
        <taxon>Bacteria</taxon>
        <taxon>Bacillati</taxon>
        <taxon>Actinomycetota</taxon>
        <taxon>Actinomycetes</taxon>
        <taxon>Micrococcales</taxon>
        <taxon>Microbacteriaceae</taxon>
        <taxon>Agrococcus</taxon>
    </lineage>
</organism>
<accession>A0AA94HL55</accession>
<feature type="transmembrane region" description="Helical" evidence="2">
    <location>
        <begin position="387"/>
        <end position="404"/>
    </location>
</feature>
<dbReference type="Proteomes" id="UP000198506">
    <property type="component" value="Unassembled WGS sequence"/>
</dbReference>
<evidence type="ECO:0000256" key="2">
    <source>
        <dbReference type="SAM" id="Phobius"/>
    </source>
</evidence>
<feature type="transmembrane region" description="Helical" evidence="2">
    <location>
        <begin position="109"/>
        <end position="132"/>
    </location>
</feature>